<sequence length="233" mass="24980">MQRRRAGGTGGCALQRAARKVGCTHPAPASRGDEITTEAQKRRAASTSPKQAQPRSANDIRKSWQRALAVSTPTAGCSRPIPRPGPYAVRIKIHARSAPATRLSLRQLASATTRSAGQSGAASVRAQRSRRPGACACPAFSADGRCGARGHPSVARRPRVMRHRRLPSSFLAGASSGLEPQRSTPSCHSFRARPSAIGLPHARRIYRAWVSHKTARRRKPGRPPMTTSHTLGS</sequence>
<gene>
    <name evidence="2" type="ORF">BDY21DRAFT_366910</name>
</gene>
<accession>A0A6A6NPJ3</accession>
<evidence type="ECO:0000313" key="3">
    <source>
        <dbReference type="Proteomes" id="UP000799766"/>
    </source>
</evidence>
<feature type="compositionally biased region" description="Polar residues" evidence="1">
    <location>
        <begin position="45"/>
        <end position="56"/>
    </location>
</feature>
<name>A0A6A6NPJ3_9PEZI</name>
<feature type="region of interest" description="Disordered" evidence="1">
    <location>
        <begin position="211"/>
        <end position="233"/>
    </location>
</feature>
<dbReference type="AlphaFoldDB" id="A0A6A6NPJ3"/>
<feature type="compositionally biased region" description="Polar residues" evidence="1">
    <location>
        <begin position="109"/>
        <end position="121"/>
    </location>
</feature>
<protein>
    <submittedName>
        <fullName evidence="2">Uncharacterized protein</fullName>
    </submittedName>
</protein>
<evidence type="ECO:0000313" key="2">
    <source>
        <dbReference type="EMBL" id="KAF2453636.1"/>
    </source>
</evidence>
<organism evidence="2 3">
    <name type="scientific">Lineolata rhizophorae</name>
    <dbReference type="NCBI Taxonomy" id="578093"/>
    <lineage>
        <taxon>Eukaryota</taxon>
        <taxon>Fungi</taxon>
        <taxon>Dikarya</taxon>
        <taxon>Ascomycota</taxon>
        <taxon>Pezizomycotina</taxon>
        <taxon>Dothideomycetes</taxon>
        <taxon>Dothideomycetes incertae sedis</taxon>
        <taxon>Lineolatales</taxon>
        <taxon>Lineolataceae</taxon>
        <taxon>Lineolata</taxon>
    </lineage>
</organism>
<reference evidence="2" key="1">
    <citation type="journal article" date="2020" name="Stud. Mycol.">
        <title>101 Dothideomycetes genomes: a test case for predicting lifestyles and emergence of pathogens.</title>
        <authorList>
            <person name="Haridas S."/>
            <person name="Albert R."/>
            <person name="Binder M."/>
            <person name="Bloem J."/>
            <person name="Labutti K."/>
            <person name="Salamov A."/>
            <person name="Andreopoulos B."/>
            <person name="Baker S."/>
            <person name="Barry K."/>
            <person name="Bills G."/>
            <person name="Bluhm B."/>
            <person name="Cannon C."/>
            <person name="Castanera R."/>
            <person name="Culley D."/>
            <person name="Daum C."/>
            <person name="Ezra D."/>
            <person name="Gonzalez J."/>
            <person name="Henrissat B."/>
            <person name="Kuo A."/>
            <person name="Liang C."/>
            <person name="Lipzen A."/>
            <person name="Lutzoni F."/>
            <person name="Magnuson J."/>
            <person name="Mondo S."/>
            <person name="Nolan M."/>
            <person name="Ohm R."/>
            <person name="Pangilinan J."/>
            <person name="Park H.-J."/>
            <person name="Ramirez L."/>
            <person name="Alfaro M."/>
            <person name="Sun H."/>
            <person name="Tritt A."/>
            <person name="Yoshinaga Y."/>
            <person name="Zwiers L.-H."/>
            <person name="Turgeon B."/>
            <person name="Goodwin S."/>
            <person name="Spatafora J."/>
            <person name="Crous P."/>
            <person name="Grigoriev I."/>
        </authorList>
    </citation>
    <scope>NUCLEOTIDE SEQUENCE</scope>
    <source>
        <strain evidence="2">ATCC 16933</strain>
    </source>
</reference>
<keyword evidence="3" id="KW-1185">Reference proteome</keyword>
<evidence type="ECO:0000256" key="1">
    <source>
        <dbReference type="SAM" id="MobiDB-lite"/>
    </source>
</evidence>
<dbReference type="EMBL" id="MU001696">
    <property type="protein sequence ID" value="KAF2453636.1"/>
    <property type="molecule type" value="Genomic_DNA"/>
</dbReference>
<feature type="region of interest" description="Disordered" evidence="1">
    <location>
        <begin position="171"/>
        <end position="194"/>
    </location>
</feature>
<feature type="region of interest" description="Disordered" evidence="1">
    <location>
        <begin position="109"/>
        <end position="132"/>
    </location>
</feature>
<dbReference type="Proteomes" id="UP000799766">
    <property type="component" value="Unassembled WGS sequence"/>
</dbReference>
<proteinExistence type="predicted"/>
<feature type="region of interest" description="Disordered" evidence="1">
    <location>
        <begin position="18"/>
        <end position="61"/>
    </location>
</feature>